<feature type="domain" description="Phage terminase large subunit N-terminal" evidence="1">
    <location>
        <begin position="5"/>
        <end position="83"/>
    </location>
</feature>
<protein>
    <recommendedName>
        <fullName evidence="1">Phage terminase large subunit N-terminal domain-containing protein</fullName>
    </recommendedName>
</protein>
<dbReference type="InterPro" id="IPR035412">
    <property type="entry name" value="Terminase_L_N"/>
</dbReference>
<name>A0A5J4PWP5_9ZZZZ</name>
<reference evidence="2" key="1">
    <citation type="submission" date="2019-03" db="EMBL/GenBank/DDBJ databases">
        <title>Single cell metagenomics reveals metabolic interactions within the superorganism composed of flagellate Streblomastix strix and complex community of Bacteroidetes bacteria on its surface.</title>
        <authorList>
            <person name="Treitli S.C."/>
            <person name="Kolisko M."/>
            <person name="Husnik F."/>
            <person name="Keeling P."/>
            <person name="Hampl V."/>
        </authorList>
    </citation>
    <scope>NUCLEOTIDE SEQUENCE</scope>
    <source>
        <strain evidence="2">STM</strain>
    </source>
</reference>
<sequence length="136" mass="15565">MERYKGVVLEELTELAEADFKPIKKRLRGRAGQKIIGLFNPVSEQHWIKKNIFDKETLVDVNTDMFGTLKSANTGEILPKEYSEIAGKQINSSRMVFNPRTGENEIHQPDMLIMRSTHLNNFWVVGSPDGSFGYYD</sequence>
<comment type="caution">
    <text evidence="2">The sequence shown here is derived from an EMBL/GenBank/DDBJ whole genome shotgun (WGS) entry which is preliminary data.</text>
</comment>
<evidence type="ECO:0000313" key="2">
    <source>
        <dbReference type="EMBL" id="KAA6313054.1"/>
    </source>
</evidence>
<gene>
    <name evidence="2" type="ORF">EZS27_036112</name>
</gene>
<accession>A0A5J4PWP5</accession>
<dbReference type="AlphaFoldDB" id="A0A5J4PWP5"/>
<proteinExistence type="predicted"/>
<dbReference type="Gene3D" id="3.40.50.300">
    <property type="entry name" value="P-loop containing nucleotide triphosphate hydrolases"/>
    <property type="match status" value="1"/>
</dbReference>
<organism evidence="2">
    <name type="scientific">termite gut metagenome</name>
    <dbReference type="NCBI Taxonomy" id="433724"/>
    <lineage>
        <taxon>unclassified sequences</taxon>
        <taxon>metagenomes</taxon>
        <taxon>organismal metagenomes</taxon>
    </lineage>
</organism>
<dbReference type="EMBL" id="SNRY01006233">
    <property type="protein sequence ID" value="KAA6313054.1"/>
    <property type="molecule type" value="Genomic_DNA"/>
</dbReference>
<dbReference type="Pfam" id="PF04466">
    <property type="entry name" value="Terminase_3"/>
    <property type="match status" value="1"/>
</dbReference>
<dbReference type="InterPro" id="IPR027417">
    <property type="entry name" value="P-loop_NTPase"/>
</dbReference>
<evidence type="ECO:0000259" key="1">
    <source>
        <dbReference type="Pfam" id="PF04466"/>
    </source>
</evidence>